<accession>A0A917ZG46</accession>
<dbReference type="EMBL" id="BMLT01000004">
    <property type="protein sequence ID" value="GGO81529.1"/>
    <property type="molecule type" value="Genomic_DNA"/>
</dbReference>
<evidence type="ECO:0000256" key="2">
    <source>
        <dbReference type="ARBA" id="ARBA00022741"/>
    </source>
</evidence>
<comment type="caution">
    <text evidence="6">The sequence shown here is derived from an EMBL/GenBank/DDBJ whole genome shotgun (WGS) entry which is preliminary data.</text>
</comment>
<dbReference type="InterPro" id="IPR027417">
    <property type="entry name" value="P-loop_NTPase"/>
</dbReference>
<evidence type="ECO:0000256" key="3">
    <source>
        <dbReference type="ARBA" id="ARBA00022840"/>
    </source>
</evidence>
<dbReference type="Pfam" id="PF00005">
    <property type="entry name" value="ABC_tran"/>
    <property type="match status" value="1"/>
</dbReference>
<keyword evidence="2" id="KW-0547">Nucleotide-binding</keyword>
<dbReference type="InterPro" id="IPR015854">
    <property type="entry name" value="ABC_transpr_LolD-like"/>
</dbReference>
<dbReference type="Gene3D" id="3.40.50.300">
    <property type="entry name" value="P-loop containing nucleotide triphosphate hydrolases"/>
    <property type="match status" value="1"/>
</dbReference>
<dbReference type="GO" id="GO:1902495">
    <property type="term" value="C:transmembrane transporter complex"/>
    <property type="evidence" value="ECO:0007669"/>
    <property type="project" value="UniProtKB-ARBA"/>
</dbReference>
<comment type="similarity">
    <text evidence="4">Belongs to the ABC transporter superfamily. Macrolide exporter (TC 3.A.1.122) family.</text>
</comment>
<dbReference type="GO" id="GO:0022857">
    <property type="term" value="F:transmembrane transporter activity"/>
    <property type="evidence" value="ECO:0007669"/>
    <property type="project" value="TreeGrafter"/>
</dbReference>
<dbReference type="GO" id="GO:0005886">
    <property type="term" value="C:plasma membrane"/>
    <property type="evidence" value="ECO:0007669"/>
    <property type="project" value="TreeGrafter"/>
</dbReference>
<dbReference type="PANTHER" id="PTHR24220">
    <property type="entry name" value="IMPORT ATP-BINDING PROTEIN"/>
    <property type="match status" value="1"/>
</dbReference>
<feature type="domain" description="ABC transporter" evidence="5">
    <location>
        <begin position="2"/>
        <end position="228"/>
    </location>
</feature>
<evidence type="ECO:0000256" key="4">
    <source>
        <dbReference type="ARBA" id="ARBA00038388"/>
    </source>
</evidence>
<dbReference type="FunFam" id="3.40.50.300:FF:000032">
    <property type="entry name" value="Export ABC transporter ATP-binding protein"/>
    <property type="match status" value="1"/>
</dbReference>
<reference evidence="6 7" key="1">
    <citation type="journal article" date="2014" name="Int. J. Syst. Evol. Microbiol.">
        <title>Complete genome sequence of Corynebacterium casei LMG S-19264T (=DSM 44701T), isolated from a smear-ripened cheese.</title>
        <authorList>
            <consortium name="US DOE Joint Genome Institute (JGI-PGF)"/>
            <person name="Walter F."/>
            <person name="Albersmeier A."/>
            <person name="Kalinowski J."/>
            <person name="Ruckert C."/>
        </authorList>
    </citation>
    <scope>NUCLEOTIDE SEQUENCE [LARGE SCALE GENOMIC DNA]</scope>
    <source>
        <strain evidence="6 7">CGMCC 1.7286</strain>
    </source>
</reference>
<sequence>MIELSRLSMAYGIGDESVRVLDDLNLSIGAGERVAIVGPSGSGKTTLLLLLAGLETRQRGDIRINGVALDHLDADGLADLRRDQIGIVFQSFHLVPSLTALDNVALPLEIAGRSDARLRARTMLAEVGLEARARHYPSQLSGGEQQRVALARAMVHEPALLLADEPTGNLDSHTGERISRLLFDLQSRIGTTLVLVTHDDSIARRCDRILRLRDGQLSDAGVDDAVSR</sequence>
<dbReference type="SUPFAM" id="SSF52540">
    <property type="entry name" value="P-loop containing nucleoside triphosphate hydrolases"/>
    <property type="match status" value="1"/>
</dbReference>
<dbReference type="RefSeq" id="WP_188860515.1">
    <property type="nucleotide sequence ID" value="NZ_BMLT01000004.1"/>
</dbReference>
<name>A0A917ZG46_9GAMM</name>
<dbReference type="AlphaFoldDB" id="A0A917ZG46"/>
<dbReference type="Proteomes" id="UP000599578">
    <property type="component" value="Unassembled WGS sequence"/>
</dbReference>
<dbReference type="InterPro" id="IPR003439">
    <property type="entry name" value="ABC_transporter-like_ATP-bd"/>
</dbReference>
<organism evidence="6 7">
    <name type="scientific">Marinobacterium nitratireducens</name>
    <dbReference type="NCBI Taxonomy" id="518897"/>
    <lineage>
        <taxon>Bacteria</taxon>
        <taxon>Pseudomonadati</taxon>
        <taxon>Pseudomonadota</taxon>
        <taxon>Gammaproteobacteria</taxon>
        <taxon>Oceanospirillales</taxon>
        <taxon>Oceanospirillaceae</taxon>
        <taxon>Marinobacterium</taxon>
    </lineage>
</organism>
<keyword evidence="1" id="KW-0813">Transport</keyword>
<dbReference type="PROSITE" id="PS00211">
    <property type="entry name" value="ABC_TRANSPORTER_1"/>
    <property type="match status" value="1"/>
</dbReference>
<proteinExistence type="inferred from homology"/>
<dbReference type="CDD" id="cd03255">
    <property type="entry name" value="ABC_MJ0796_LolCDE_FtsE"/>
    <property type="match status" value="1"/>
</dbReference>
<dbReference type="InterPro" id="IPR003593">
    <property type="entry name" value="AAA+_ATPase"/>
</dbReference>
<dbReference type="GO" id="GO:0005524">
    <property type="term" value="F:ATP binding"/>
    <property type="evidence" value="ECO:0007669"/>
    <property type="project" value="UniProtKB-KW"/>
</dbReference>
<dbReference type="InterPro" id="IPR017911">
    <property type="entry name" value="MacB-like_ATP-bd"/>
</dbReference>
<evidence type="ECO:0000256" key="1">
    <source>
        <dbReference type="ARBA" id="ARBA00022448"/>
    </source>
</evidence>
<gene>
    <name evidence="6" type="ORF">GCM10011348_20780</name>
</gene>
<dbReference type="PANTHER" id="PTHR24220:SF659">
    <property type="entry name" value="TRANSPORTER, PUTATIVE-RELATED"/>
    <property type="match status" value="1"/>
</dbReference>
<dbReference type="InterPro" id="IPR017871">
    <property type="entry name" value="ABC_transporter-like_CS"/>
</dbReference>
<dbReference type="PROSITE" id="PS50893">
    <property type="entry name" value="ABC_TRANSPORTER_2"/>
    <property type="match status" value="1"/>
</dbReference>
<dbReference type="SMART" id="SM00382">
    <property type="entry name" value="AAA"/>
    <property type="match status" value="1"/>
</dbReference>
<keyword evidence="3" id="KW-0067">ATP-binding</keyword>
<protein>
    <submittedName>
        <fullName evidence="6">ABC transporter</fullName>
    </submittedName>
</protein>
<evidence type="ECO:0000259" key="5">
    <source>
        <dbReference type="PROSITE" id="PS50893"/>
    </source>
</evidence>
<keyword evidence="7" id="KW-1185">Reference proteome</keyword>
<evidence type="ECO:0000313" key="7">
    <source>
        <dbReference type="Proteomes" id="UP000599578"/>
    </source>
</evidence>
<evidence type="ECO:0000313" key="6">
    <source>
        <dbReference type="EMBL" id="GGO81529.1"/>
    </source>
</evidence>
<dbReference type="GO" id="GO:0016887">
    <property type="term" value="F:ATP hydrolysis activity"/>
    <property type="evidence" value="ECO:0007669"/>
    <property type="project" value="InterPro"/>
</dbReference>